<organism evidence="1 2">
    <name type="scientific">Streptomyces resistomycificus</name>
    <dbReference type="NCBI Taxonomy" id="67356"/>
    <lineage>
        <taxon>Bacteria</taxon>
        <taxon>Bacillati</taxon>
        <taxon>Actinomycetota</taxon>
        <taxon>Actinomycetes</taxon>
        <taxon>Kitasatosporales</taxon>
        <taxon>Streptomycetaceae</taxon>
        <taxon>Streptomyces</taxon>
        <taxon>Streptomyces aurantiacus group</taxon>
    </lineage>
</organism>
<dbReference type="PATRIC" id="fig|67356.5.peg.7196"/>
<dbReference type="eggNOG" id="ENOG502ZME3">
    <property type="taxonomic scope" value="Bacteria"/>
</dbReference>
<dbReference type="AlphaFoldDB" id="A0A0L8KY30"/>
<keyword evidence="2" id="KW-1185">Reference proteome</keyword>
<accession>A0A0L8KY30</accession>
<dbReference type="Proteomes" id="UP000037251">
    <property type="component" value="Unassembled WGS sequence"/>
</dbReference>
<reference evidence="2" key="1">
    <citation type="submission" date="2015-07" db="EMBL/GenBank/DDBJ databases">
        <authorList>
            <person name="Ju K.-S."/>
            <person name="Doroghazi J.R."/>
            <person name="Metcalf W.W."/>
        </authorList>
    </citation>
    <scope>NUCLEOTIDE SEQUENCE [LARGE SCALE GENOMIC DNA]</scope>
    <source>
        <strain evidence="2">NRRL 2290</strain>
    </source>
</reference>
<name>A0A0L8KY30_9ACTN</name>
<sequence>MEAAVGKDAAPAALDLLELVELAWHDCYGEITPGDQVIEDILTCTQGDLTRMIGVCRLAVESWRDLRVAADGIRSGR</sequence>
<evidence type="ECO:0000313" key="2">
    <source>
        <dbReference type="Proteomes" id="UP000037251"/>
    </source>
</evidence>
<gene>
    <name evidence="1" type="ORF">ADK37_33625</name>
</gene>
<dbReference type="EMBL" id="LGUS01000209">
    <property type="protein sequence ID" value="KOG30689.1"/>
    <property type="molecule type" value="Genomic_DNA"/>
</dbReference>
<comment type="caution">
    <text evidence="1">The sequence shown here is derived from an EMBL/GenBank/DDBJ whole genome shotgun (WGS) entry which is preliminary data.</text>
</comment>
<evidence type="ECO:0000313" key="1">
    <source>
        <dbReference type="EMBL" id="KOG30689.1"/>
    </source>
</evidence>
<protein>
    <submittedName>
        <fullName evidence="1">Uncharacterized protein</fullName>
    </submittedName>
</protein>
<proteinExistence type="predicted"/>